<keyword evidence="12" id="KW-0325">Glycoprotein</keyword>
<feature type="transmembrane region" description="Helical" evidence="15">
    <location>
        <begin position="40"/>
        <end position="61"/>
    </location>
</feature>
<accession>A0A1Y2CB79</accession>
<feature type="transmembrane region" description="Helical" evidence="15">
    <location>
        <begin position="403"/>
        <end position="420"/>
    </location>
</feature>
<keyword evidence="7 15" id="KW-0812">Transmembrane</keyword>
<evidence type="ECO:0000256" key="15">
    <source>
        <dbReference type="SAM" id="Phobius"/>
    </source>
</evidence>
<reference evidence="17 18" key="1">
    <citation type="submission" date="2016-07" db="EMBL/GenBank/DDBJ databases">
        <title>Pervasive Adenine N6-methylation of Active Genes in Fungi.</title>
        <authorList>
            <consortium name="DOE Joint Genome Institute"/>
            <person name="Mondo S.J."/>
            <person name="Dannebaum R.O."/>
            <person name="Kuo R.C."/>
            <person name="Labutti K."/>
            <person name="Haridas S."/>
            <person name="Kuo A."/>
            <person name="Salamov A."/>
            <person name="Ahrendt S.R."/>
            <person name="Lipzen A."/>
            <person name="Sullivan W."/>
            <person name="Andreopoulos W.B."/>
            <person name="Clum A."/>
            <person name="Lindquist E."/>
            <person name="Daum C."/>
            <person name="Ramamoorthy G.K."/>
            <person name="Gryganskyi A."/>
            <person name="Culley D."/>
            <person name="Magnuson J.K."/>
            <person name="James T.Y."/>
            <person name="O'Malley M.A."/>
            <person name="Stajich J.E."/>
            <person name="Spatafora J.W."/>
            <person name="Visel A."/>
            <person name="Grigoriev I.V."/>
        </authorList>
    </citation>
    <scope>NUCLEOTIDE SEQUENCE [LARGE SCALE GENOMIC DNA]</scope>
    <source>
        <strain evidence="17 18">JEL800</strain>
    </source>
</reference>
<evidence type="ECO:0000256" key="10">
    <source>
        <dbReference type="ARBA" id="ARBA00022989"/>
    </source>
</evidence>
<keyword evidence="18" id="KW-1185">Reference proteome</keyword>
<keyword evidence="5" id="KW-0926">Vacuole</keyword>
<feature type="transmembrane region" description="Helical" evidence="15">
    <location>
        <begin position="544"/>
        <end position="564"/>
    </location>
</feature>
<keyword evidence="15" id="KW-0472">Membrane</keyword>
<evidence type="ECO:0000256" key="3">
    <source>
        <dbReference type="ARBA" id="ARBA00004128"/>
    </source>
</evidence>
<evidence type="ECO:0000256" key="2">
    <source>
        <dbReference type="ARBA" id="ARBA00003273"/>
    </source>
</evidence>
<evidence type="ECO:0000256" key="1">
    <source>
        <dbReference type="ARBA" id="ARBA00001947"/>
    </source>
</evidence>
<keyword evidence="11" id="KW-0482">Metalloprotease</keyword>
<evidence type="ECO:0000256" key="6">
    <source>
        <dbReference type="ARBA" id="ARBA00022670"/>
    </source>
</evidence>
<feature type="transmembrane region" description="Helical" evidence="15">
    <location>
        <begin position="372"/>
        <end position="391"/>
    </location>
</feature>
<dbReference type="EMBL" id="MCGO01000022">
    <property type="protein sequence ID" value="ORY44311.1"/>
    <property type="molecule type" value="Genomic_DNA"/>
</dbReference>
<comment type="function">
    <text evidence="2">May be involved in vacuolar sorting and osmoregulation.</text>
</comment>
<organism evidence="17 18">
    <name type="scientific">Rhizoclosmatium globosum</name>
    <dbReference type="NCBI Taxonomy" id="329046"/>
    <lineage>
        <taxon>Eukaryota</taxon>
        <taxon>Fungi</taxon>
        <taxon>Fungi incertae sedis</taxon>
        <taxon>Chytridiomycota</taxon>
        <taxon>Chytridiomycota incertae sedis</taxon>
        <taxon>Chytridiomycetes</taxon>
        <taxon>Chytridiales</taxon>
        <taxon>Chytriomycetaceae</taxon>
        <taxon>Rhizoclosmatium</taxon>
    </lineage>
</organism>
<evidence type="ECO:0000256" key="4">
    <source>
        <dbReference type="ARBA" id="ARBA00010918"/>
    </source>
</evidence>
<dbReference type="Proteomes" id="UP000193642">
    <property type="component" value="Unassembled WGS sequence"/>
</dbReference>
<evidence type="ECO:0000256" key="7">
    <source>
        <dbReference type="ARBA" id="ARBA00022692"/>
    </source>
</evidence>
<keyword evidence="6 13" id="KW-0645">Protease</keyword>
<dbReference type="Gene3D" id="3.40.630.10">
    <property type="entry name" value="Zn peptidases"/>
    <property type="match status" value="1"/>
</dbReference>
<name>A0A1Y2CB79_9FUNG</name>
<comment type="subcellular location">
    <subcellularLocation>
        <location evidence="3">Vacuole membrane</location>
        <topology evidence="3">Multi-pass membrane protein</topology>
    </subcellularLocation>
</comment>
<dbReference type="STRING" id="329046.A0A1Y2CB79"/>
<dbReference type="InterPro" id="IPR007484">
    <property type="entry name" value="Peptidase_M28"/>
</dbReference>
<dbReference type="GO" id="GO:0046872">
    <property type="term" value="F:metal ion binding"/>
    <property type="evidence" value="ECO:0007669"/>
    <property type="project" value="UniProtKB-KW"/>
</dbReference>
<dbReference type="Pfam" id="PF04389">
    <property type="entry name" value="Peptidase_M28"/>
    <property type="match status" value="1"/>
</dbReference>
<feature type="transmembrane region" description="Helical" evidence="15">
    <location>
        <begin position="466"/>
        <end position="489"/>
    </location>
</feature>
<evidence type="ECO:0000256" key="12">
    <source>
        <dbReference type="ARBA" id="ARBA00023180"/>
    </source>
</evidence>
<evidence type="ECO:0000256" key="14">
    <source>
        <dbReference type="SAM" id="MobiDB-lite"/>
    </source>
</evidence>
<dbReference type="GO" id="GO:0006508">
    <property type="term" value="P:proteolysis"/>
    <property type="evidence" value="ECO:0007669"/>
    <property type="project" value="UniProtKB-KW"/>
</dbReference>
<evidence type="ECO:0000256" key="11">
    <source>
        <dbReference type="ARBA" id="ARBA00023049"/>
    </source>
</evidence>
<protein>
    <recommendedName>
        <fullName evidence="13">Peptide hydrolase</fullName>
        <ecNumber evidence="13">3.4.-.-</ecNumber>
    </recommendedName>
</protein>
<feature type="transmembrane region" description="Helical" evidence="15">
    <location>
        <begin position="501"/>
        <end position="523"/>
    </location>
</feature>
<gene>
    <name evidence="17" type="ORF">BCR33DRAFT_785013</name>
</gene>
<dbReference type="AlphaFoldDB" id="A0A1Y2CB79"/>
<feature type="domain" description="Peptidase M28" evidence="16">
    <location>
        <begin position="141"/>
        <end position="333"/>
    </location>
</feature>
<comment type="similarity">
    <text evidence="4 13">Belongs to the peptidase M28 family.</text>
</comment>
<feature type="transmembrane region" description="Helical" evidence="15">
    <location>
        <begin position="426"/>
        <end position="445"/>
    </location>
</feature>
<keyword evidence="13" id="KW-0479">Metal-binding</keyword>
<evidence type="ECO:0000256" key="13">
    <source>
        <dbReference type="RuleBase" id="RU361240"/>
    </source>
</evidence>
<proteinExistence type="inferred from homology"/>
<evidence type="ECO:0000313" key="18">
    <source>
        <dbReference type="Proteomes" id="UP000193642"/>
    </source>
</evidence>
<evidence type="ECO:0000256" key="8">
    <source>
        <dbReference type="ARBA" id="ARBA00022801"/>
    </source>
</evidence>
<dbReference type="EC" id="3.4.-.-" evidence="13"/>
<feature type="region of interest" description="Disordered" evidence="14">
    <location>
        <begin position="1"/>
        <end position="28"/>
    </location>
</feature>
<keyword evidence="9 13" id="KW-0862">Zinc</keyword>
<evidence type="ECO:0000313" key="17">
    <source>
        <dbReference type="EMBL" id="ORY44311.1"/>
    </source>
</evidence>
<dbReference type="OrthoDB" id="76293at2759"/>
<evidence type="ECO:0000256" key="5">
    <source>
        <dbReference type="ARBA" id="ARBA00022554"/>
    </source>
</evidence>
<dbReference type="InterPro" id="IPR045175">
    <property type="entry name" value="M28_fam"/>
</dbReference>
<keyword evidence="10 15" id="KW-1133">Transmembrane helix</keyword>
<comment type="caution">
    <text evidence="17">The sequence shown here is derived from an EMBL/GenBank/DDBJ whole genome shotgun (WGS) entry which is preliminary data.</text>
</comment>
<dbReference type="PANTHER" id="PTHR12147">
    <property type="entry name" value="METALLOPEPTIDASE M28 FAMILY MEMBER"/>
    <property type="match status" value="1"/>
</dbReference>
<evidence type="ECO:0000259" key="16">
    <source>
        <dbReference type="Pfam" id="PF04389"/>
    </source>
</evidence>
<evidence type="ECO:0000256" key="9">
    <source>
        <dbReference type="ARBA" id="ARBA00022833"/>
    </source>
</evidence>
<dbReference type="SUPFAM" id="SSF53187">
    <property type="entry name" value="Zn-dependent exopeptidases"/>
    <property type="match status" value="1"/>
</dbReference>
<dbReference type="GO" id="GO:0008235">
    <property type="term" value="F:metalloexopeptidase activity"/>
    <property type="evidence" value="ECO:0007669"/>
    <property type="project" value="InterPro"/>
</dbReference>
<keyword evidence="8 13" id="KW-0378">Hydrolase</keyword>
<dbReference type="PANTHER" id="PTHR12147:SF58">
    <property type="entry name" value="VACUOLAR MEMBRANE PROTEASE"/>
    <property type="match status" value="1"/>
</dbReference>
<comment type="cofactor">
    <cofactor evidence="1">
        <name>Zn(2+)</name>
        <dbReference type="ChEBI" id="CHEBI:29105"/>
    </cofactor>
</comment>
<sequence length="606" mass="66376">MADMDSDEDAPSKTVLHPPPPPPLLPNQTNQMSAIERIRVMAVLFFLVRLVATFVGFQVAVPDPTALSFAEAVATNDFPGFDAFKQLEKIAQKPRPFNSPENNKVHSYIFDTLNAYSKASNATVKVLEYGPAMESLVYIPGVTNASVMLSAHFDSASSSPGASSNGAATAVMLQLARVLSMDPTQSQNSILLYFRNGGNNTQTVGVGNADDMFDGGVSQFMKNPEWFPFVENIKVAINLEGVGVGGKPIMLRSTSDKLSSVYSSLRYPHMNSFGARFIRRSDAVSDYDTYKASGIPAIDISFYENRRFYQTPDDSLDRIQPKHIQYLGSNALGLVTKLKDADWINSLEINAYPSPFYDHFGAFSIHEEIQGWTAAPLAVLGSAFAAYWISTMQTDYSALINRYAVWGAALNSVVAITFIAFNLPMMHIVCFTAIARIVSSLTPLLRHTSYLPEHLSKYLTETRTEFAICAAIGTVAVYPTVLLLDTLMMLSKAAVGTESLIVVPILVAPLTSILVPSFQYYKFDMELTPVPKSLRPVAITSLERIRLISILAYVVVITILFLIFRGVAPSPTALSFDQAIASNDFPALDAYAQLEQIAIKPHPSHN</sequence>
<dbReference type="GO" id="GO:0005774">
    <property type="term" value="C:vacuolar membrane"/>
    <property type="evidence" value="ECO:0007669"/>
    <property type="project" value="UniProtKB-SubCell"/>
</dbReference>